<dbReference type="InterPro" id="IPR039992">
    <property type="entry name" value="Sep15_SelM"/>
</dbReference>
<comment type="subcellular location">
    <subcellularLocation>
        <location evidence="1">Endoplasmic reticulum lumen</location>
    </subcellularLocation>
</comment>
<proteinExistence type="inferred from homology"/>
<keyword evidence="5" id="KW-0712">Selenocysteine</keyword>
<dbReference type="InterPro" id="IPR038219">
    <property type="entry name" value="Sep15/SelM_sf"/>
</dbReference>
<comment type="similarity">
    <text evidence="2">Belongs to the selenoprotein M/F family.</text>
</comment>
<keyword evidence="3" id="KW-0732">Signal</keyword>
<keyword evidence="9" id="KW-1185">Reference proteome</keyword>
<evidence type="ECO:0000256" key="4">
    <source>
        <dbReference type="ARBA" id="ARBA00022824"/>
    </source>
</evidence>
<evidence type="ECO:0000259" key="7">
    <source>
        <dbReference type="Pfam" id="PF08806"/>
    </source>
</evidence>
<dbReference type="Proteomes" id="UP001208570">
    <property type="component" value="Unassembled WGS sequence"/>
</dbReference>
<dbReference type="SUPFAM" id="SSF52833">
    <property type="entry name" value="Thioredoxin-like"/>
    <property type="match status" value="1"/>
</dbReference>
<gene>
    <name evidence="8" type="ORF">LSH36_49g06019</name>
</gene>
<dbReference type="PANTHER" id="PTHR13077:SF6">
    <property type="entry name" value="SELENOPROTEIN F"/>
    <property type="match status" value="1"/>
</dbReference>
<dbReference type="GO" id="GO:0005788">
    <property type="term" value="C:endoplasmic reticulum lumen"/>
    <property type="evidence" value="ECO:0007669"/>
    <property type="project" value="UniProtKB-SubCell"/>
</dbReference>
<evidence type="ECO:0000256" key="1">
    <source>
        <dbReference type="ARBA" id="ARBA00004319"/>
    </source>
</evidence>
<reference evidence="8" key="1">
    <citation type="journal article" date="2023" name="Mol. Biol. Evol.">
        <title>Third-Generation Sequencing Reveals the Adaptive Role of the Epigenome in Three Deep-Sea Polychaetes.</title>
        <authorList>
            <person name="Perez M."/>
            <person name="Aroh O."/>
            <person name="Sun Y."/>
            <person name="Lan Y."/>
            <person name="Juniper S.K."/>
            <person name="Young C.R."/>
            <person name="Angers B."/>
            <person name="Qian P.Y."/>
        </authorList>
    </citation>
    <scope>NUCLEOTIDE SEQUENCE</scope>
    <source>
        <strain evidence="8">P08H-3</strain>
    </source>
</reference>
<dbReference type="Gene3D" id="3.40.30.50">
    <property type="entry name" value="Sep15/SelM thioredoxin-like domain, active-site redox motif"/>
    <property type="match status" value="1"/>
</dbReference>
<evidence type="ECO:0000313" key="9">
    <source>
        <dbReference type="Proteomes" id="UP001208570"/>
    </source>
</evidence>
<dbReference type="InterPro" id="IPR014912">
    <property type="entry name" value="Sep15_SelM_dom"/>
</dbReference>
<dbReference type="PANTHER" id="PTHR13077">
    <property type="entry name" value="SELENOPROTEIN F"/>
    <property type="match status" value="1"/>
</dbReference>
<comment type="caution">
    <text evidence="8">The sequence shown here is derived from an EMBL/GenBank/DDBJ whole genome shotgun (WGS) entry which is preliminary data.</text>
</comment>
<keyword evidence="4" id="KW-0256">Endoplasmic reticulum</keyword>
<evidence type="ECO:0000256" key="6">
    <source>
        <dbReference type="ARBA" id="ARBA00040775"/>
    </source>
</evidence>
<organism evidence="8 9">
    <name type="scientific">Paralvinella palmiformis</name>
    <dbReference type="NCBI Taxonomy" id="53620"/>
    <lineage>
        <taxon>Eukaryota</taxon>
        <taxon>Metazoa</taxon>
        <taxon>Spiralia</taxon>
        <taxon>Lophotrochozoa</taxon>
        <taxon>Annelida</taxon>
        <taxon>Polychaeta</taxon>
        <taxon>Sedentaria</taxon>
        <taxon>Canalipalpata</taxon>
        <taxon>Terebellida</taxon>
        <taxon>Terebelliformia</taxon>
        <taxon>Alvinellidae</taxon>
        <taxon>Paralvinella</taxon>
    </lineage>
</organism>
<protein>
    <recommendedName>
        <fullName evidence="6">Selenoprotein F</fullName>
    </recommendedName>
</protein>
<sequence>MVKRYSSNDTMADSVGLLSRILILFTVYVSGDQLSLEDCQINGFTTGLMCSSCNELKQFSLRPLIETCESCCTDDEESAEDELSGSVLNSSTFSYHLSVISICRARAFVKSDRPKQFPGLKIRYVKGSDPFIRLLNEERKVMETLSIEKWNTDSVEEFLNERLRK</sequence>
<accession>A0AAD9K659</accession>
<feature type="domain" description="Selenoprotein F/M" evidence="7">
    <location>
        <begin position="106"/>
        <end position="163"/>
    </location>
</feature>
<evidence type="ECO:0000256" key="2">
    <source>
        <dbReference type="ARBA" id="ARBA00005742"/>
    </source>
</evidence>
<dbReference type="InterPro" id="IPR036249">
    <property type="entry name" value="Thioredoxin-like_sf"/>
</dbReference>
<dbReference type="EMBL" id="JAODUP010000049">
    <property type="protein sequence ID" value="KAK2165509.1"/>
    <property type="molecule type" value="Genomic_DNA"/>
</dbReference>
<evidence type="ECO:0000313" key="8">
    <source>
        <dbReference type="EMBL" id="KAK2165509.1"/>
    </source>
</evidence>
<dbReference type="GO" id="GO:0016491">
    <property type="term" value="F:oxidoreductase activity"/>
    <property type="evidence" value="ECO:0007669"/>
    <property type="project" value="TreeGrafter"/>
</dbReference>
<dbReference type="AlphaFoldDB" id="A0AAD9K659"/>
<dbReference type="Pfam" id="PF08806">
    <property type="entry name" value="Sep15_SelM"/>
    <property type="match status" value="1"/>
</dbReference>
<evidence type="ECO:0000256" key="5">
    <source>
        <dbReference type="ARBA" id="ARBA00022933"/>
    </source>
</evidence>
<evidence type="ECO:0000256" key="3">
    <source>
        <dbReference type="ARBA" id="ARBA00022729"/>
    </source>
</evidence>
<name>A0AAD9K659_9ANNE</name>